<evidence type="ECO:0000256" key="1">
    <source>
        <dbReference type="SAM" id="SignalP"/>
    </source>
</evidence>
<keyword evidence="3" id="KW-1185">Reference proteome</keyword>
<evidence type="ECO:0000313" key="2">
    <source>
        <dbReference type="EMBL" id="MBG8553764.1"/>
    </source>
</evidence>
<accession>A0ABS0L0X6</accession>
<feature type="signal peptide" evidence="1">
    <location>
        <begin position="1"/>
        <end position="23"/>
    </location>
</feature>
<evidence type="ECO:0008006" key="4">
    <source>
        <dbReference type="Google" id="ProtNLM"/>
    </source>
</evidence>
<dbReference type="EMBL" id="JADWYK010000004">
    <property type="protein sequence ID" value="MBG8553764.1"/>
    <property type="molecule type" value="Genomic_DNA"/>
</dbReference>
<organism evidence="2 3">
    <name type="scientific">Hymenobacter guriensis</name>
    <dbReference type="NCBI Taxonomy" id="2793065"/>
    <lineage>
        <taxon>Bacteria</taxon>
        <taxon>Pseudomonadati</taxon>
        <taxon>Bacteroidota</taxon>
        <taxon>Cytophagia</taxon>
        <taxon>Cytophagales</taxon>
        <taxon>Hymenobacteraceae</taxon>
        <taxon>Hymenobacter</taxon>
    </lineage>
</organism>
<name>A0ABS0L0X6_9BACT</name>
<keyword evidence="1" id="KW-0732">Signal</keyword>
<comment type="caution">
    <text evidence="2">The sequence shown here is derived from an EMBL/GenBank/DDBJ whole genome shotgun (WGS) entry which is preliminary data.</text>
</comment>
<evidence type="ECO:0000313" key="3">
    <source>
        <dbReference type="Proteomes" id="UP000601099"/>
    </source>
</evidence>
<dbReference type="RefSeq" id="WP_196954774.1">
    <property type="nucleotide sequence ID" value="NZ_JADWYK010000004.1"/>
</dbReference>
<feature type="chain" id="PRO_5047485789" description="NTF2 fold domain-containing protein" evidence="1">
    <location>
        <begin position="24"/>
        <end position="110"/>
    </location>
</feature>
<sequence>MRTFLLLTLCSAASLLNSCQQPAADTQTIAATEAAATSAQTEAEARAAVAQFVAAQPNPALYQLDSASVVDVDTQWQVLVPRTDWAGRMPNKAAFEVSKQTGEVRSLMVK</sequence>
<reference evidence="2 3" key="1">
    <citation type="submission" date="2020-11" db="EMBL/GenBank/DDBJ databases">
        <title>Hymenobacter sp.</title>
        <authorList>
            <person name="Kim M.K."/>
        </authorList>
    </citation>
    <scope>NUCLEOTIDE SEQUENCE [LARGE SCALE GENOMIC DNA]</scope>
    <source>
        <strain evidence="2 3">BT594</strain>
    </source>
</reference>
<dbReference type="Proteomes" id="UP000601099">
    <property type="component" value="Unassembled WGS sequence"/>
</dbReference>
<protein>
    <recommendedName>
        <fullName evidence="4">NTF2 fold domain-containing protein</fullName>
    </recommendedName>
</protein>
<gene>
    <name evidence="2" type="ORF">I5L79_09410</name>
</gene>
<proteinExistence type="predicted"/>